<name>A0A0D2LEJ3_HYPSF</name>
<dbReference type="Pfam" id="PF13365">
    <property type="entry name" value="Trypsin_2"/>
    <property type="match status" value="1"/>
</dbReference>
<protein>
    <recommendedName>
        <fullName evidence="3">Peptidase S1 domain-containing protein</fullName>
    </recommendedName>
</protein>
<dbReference type="InterPro" id="IPR009003">
    <property type="entry name" value="Peptidase_S1_PA"/>
</dbReference>
<dbReference type="OrthoDB" id="10054765at2759"/>
<organism evidence="1 2">
    <name type="scientific">Hypholoma sublateritium (strain FD-334 SS-4)</name>
    <dbReference type="NCBI Taxonomy" id="945553"/>
    <lineage>
        <taxon>Eukaryota</taxon>
        <taxon>Fungi</taxon>
        <taxon>Dikarya</taxon>
        <taxon>Basidiomycota</taxon>
        <taxon>Agaricomycotina</taxon>
        <taxon>Agaricomycetes</taxon>
        <taxon>Agaricomycetidae</taxon>
        <taxon>Agaricales</taxon>
        <taxon>Agaricineae</taxon>
        <taxon>Strophariaceae</taxon>
        <taxon>Hypholoma</taxon>
    </lineage>
</organism>
<gene>
    <name evidence="1" type="ORF">HYPSUDRAFT_199185</name>
</gene>
<dbReference type="SUPFAM" id="SSF50494">
    <property type="entry name" value="Trypsin-like serine proteases"/>
    <property type="match status" value="1"/>
</dbReference>
<evidence type="ECO:0000313" key="2">
    <source>
        <dbReference type="Proteomes" id="UP000054270"/>
    </source>
</evidence>
<dbReference type="OMA" id="WGVPAEM"/>
<accession>A0A0D2LEJ3</accession>
<reference evidence="2" key="1">
    <citation type="submission" date="2014-04" db="EMBL/GenBank/DDBJ databases">
        <title>Evolutionary Origins and Diversification of the Mycorrhizal Mutualists.</title>
        <authorList>
            <consortium name="DOE Joint Genome Institute"/>
            <consortium name="Mycorrhizal Genomics Consortium"/>
            <person name="Kohler A."/>
            <person name="Kuo A."/>
            <person name="Nagy L.G."/>
            <person name="Floudas D."/>
            <person name="Copeland A."/>
            <person name="Barry K.W."/>
            <person name="Cichocki N."/>
            <person name="Veneault-Fourrey C."/>
            <person name="LaButti K."/>
            <person name="Lindquist E.A."/>
            <person name="Lipzen A."/>
            <person name="Lundell T."/>
            <person name="Morin E."/>
            <person name="Murat C."/>
            <person name="Riley R."/>
            <person name="Ohm R."/>
            <person name="Sun H."/>
            <person name="Tunlid A."/>
            <person name="Henrissat B."/>
            <person name="Grigoriev I.V."/>
            <person name="Hibbett D.S."/>
            <person name="Martin F."/>
        </authorList>
    </citation>
    <scope>NUCLEOTIDE SEQUENCE [LARGE SCALE GENOMIC DNA]</scope>
    <source>
        <strain evidence="2">FD-334 SS-4</strain>
    </source>
</reference>
<evidence type="ECO:0000313" key="1">
    <source>
        <dbReference type="EMBL" id="KJA25942.1"/>
    </source>
</evidence>
<evidence type="ECO:0008006" key="3">
    <source>
        <dbReference type="Google" id="ProtNLM"/>
    </source>
</evidence>
<keyword evidence="2" id="KW-1185">Reference proteome</keyword>
<proteinExistence type="predicted"/>
<dbReference type="AlphaFoldDB" id="A0A0D2LEJ3"/>
<dbReference type="Proteomes" id="UP000054270">
    <property type="component" value="Unassembled WGS sequence"/>
</dbReference>
<dbReference type="EMBL" id="KN817529">
    <property type="protein sequence ID" value="KJA25942.1"/>
    <property type="molecule type" value="Genomic_DNA"/>
</dbReference>
<sequence length="345" mass="36649">MLTTLKTLRLPRRRALATVSSSIISQPPHPPPVPQPREDYFGDVPPLIDARVLQAAAKPHKAAIGDILKQYLSAAATVLDVVLPYEAMPTKDRRPRITDAAASCRNVVAVAHCVRDGLDHKVTLASGFALNVREGGEGTHETLIVTCAHSLEEIRNWPRMEAAAANPRTRGASGSFVIAGASGGLAVYPATRVVSALPHSDLLLLAAALPPGTVHALPVAPYPARAGAAVRAHFVVHEKPSAPGWDMWVGDTWGRWEAGKVLGYRDFAGRETEPGTYDALSHLLFTPLPTAGSSGGPILDEETGAVVGVMLGTRMDNRVEGVRGWGVPSESIFEMFSLPGLEGKK</sequence>
<dbReference type="STRING" id="945553.A0A0D2LEJ3"/>